<sequence>MGDIQAAAPTAMQAAAETALPPADVCVRMCYNSSEALAAQRFRRGRFGGGSSWKRRLHVQAAGNHPAARIRVGHGHVERGHGCSGHQ</sequence>
<dbReference type="Proteomes" id="UP001160148">
    <property type="component" value="Unassembled WGS sequence"/>
</dbReference>
<keyword evidence="2" id="KW-1185">Reference proteome</keyword>
<dbReference type="EMBL" id="CARXXK010000001">
    <property type="protein sequence ID" value="CAI6346855.1"/>
    <property type="molecule type" value="Genomic_DNA"/>
</dbReference>
<accession>A0AAV0VT78</accession>
<evidence type="ECO:0000313" key="1">
    <source>
        <dbReference type="EMBL" id="CAI6346855.1"/>
    </source>
</evidence>
<evidence type="ECO:0000313" key="2">
    <source>
        <dbReference type="Proteomes" id="UP001160148"/>
    </source>
</evidence>
<protein>
    <submittedName>
        <fullName evidence="1">Uncharacterized protein</fullName>
    </submittedName>
</protein>
<proteinExistence type="predicted"/>
<organism evidence="1 2">
    <name type="scientific">Macrosiphum euphorbiae</name>
    <name type="common">potato aphid</name>
    <dbReference type="NCBI Taxonomy" id="13131"/>
    <lineage>
        <taxon>Eukaryota</taxon>
        <taxon>Metazoa</taxon>
        <taxon>Ecdysozoa</taxon>
        <taxon>Arthropoda</taxon>
        <taxon>Hexapoda</taxon>
        <taxon>Insecta</taxon>
        <taxon>Pterygota</taxon>
        <taxon>Neoptera</taxon>
        <taxon>Paraneoptera</taxon>
        <taxon>Hemiptera</taxon>
        <taxon>Sternorrhyncha</taxon>
        <taxon>Aphidomorpha</taxon>
        <taxon>Aphidoidea</taxon>
        <taxon>Aphididae</taxon>
        <taxon>Macrosiphini</taxon>
        <taxon>Macrosiphum</taxon>
    </lineage>
</organism>
<name>A0AAV0VT78_9HEMI</name>
<comment type="caution">
    <text evidence="1">The sequence shown here is derived from an EMBL/GenBank/DDBJ whole genome shotgun (WGS) entry which is preliminary data.</text>
</comment>
<gene>
    <name evidence="1" type="ORF">MEUPH1_LOCUS3716</name>
</gene>
<dbReference type="AlphaFoldDB" id="A0AAV0VT78"/>
<reference evidence="1 2" key="1">
    <citation type="submission" date="2023-01" db="EMBL/GenBank/DDBJ databases">
        <authorList>
            <person name="Whitehead M."/>
        </authorList>
    </citation>
    <scope>NUCLEOTIDE SEQUENCE [LARGE SCALE GENOMIC DNA]</scope>
</reference>